<evidence type="ECO:0000313" key="6">
    <source>
        <dbReference type="Proteomes" id="UP000016931"/>
    </source>
</evidence>
<dbReference type="InterPro" id="IPR014025">
    <property type="entry name" value="Glutaredoxin_subgr"/>
</dbReference>
<dbReference type="CDD" id="cd03419">
    <property type="entry name" value="GRX_GRXh_1_2_like"/>
    <property type="match status" value="1"/>
</dbReference>
<organism evidence="5 6">
    <name type="scientific">Sphaerulina musiva (strain SO2202)</name>
    <name type="common">Poplar stem canker fungus</name>
    <name type="synonym">Septoria musiva</name>
    <dbReference type="NCBI Taxonomy" id="692275"/>
    <lineage>
        <taxon>Eukaryota</taxon>
        <taxon>Fungi</taxon>
        <taxon>Dikarya</taxon>
        <taxon>Ascomycota</taxon>
        <taxon>Pezizomycotina</taxon>
        <taxon>Dothideomycetes</taxon>
        <taxon>Dothideomycetidae</taxon>
        <taxon>Mycosphaerellales</taxon>
        <taxon>Mycosphaerellaceae</taxon>
        <taxon>Sphaerulina</taxon>
    </lineage>
</organism>
<name>N1QK72_SPHMS</name>
<evidence type="ECO:0000256" key="3">
    <source>
        <dbReference type="SAM" id="Phobius"/>
    </source>
</evidence>
<dbReference type="RefSeq" id="XP_016765716.1">
    <property type="nucleotide sequence ID" value="XM_016903741.1"/>
</dbReference>
<evidence type="ECO:0000313" key="5">
    <source>
        <dbReference type="EMBL" id="EMF17595.1"/>
    </source>
</evidence>
<dbReference type="InterPro" id="IPR002109">
    <property type="entry name" value="Glutaredoxin"/>
</dbReference>
<feature type="transmembrane region" description="Helical" evidence="3">
    <location>
        <begin position="7"/>
        <end position="25"/>
    </location>
</feature>
<dbReference type="EMBL" id="KB456260">
    <property type="protein sequence ID" value="EMF17595.1"/>
    <property type="molecule type" value="Genomic_DNA"/>
</dbReference>
<dbReference type="InterPro" id="IPR036249">
    <property type="entry name" value="Thioredoxin-like_sf"/>
</dbReference>
<dbReference type="GO" id="GO:0000324">
    <property type="term" value="C:fungal-type vacuole"/>
    <property type="evidence" value="ECO:0007669"/>
    <property type="project" value="TreeGrafter"/>
</dbReference>
<keyword evidence="3" id="KW-1133">Transmembrane helix</keyword>
<feature type="domain" description="Glutaredoxin" evidence="4">
    <location>
        <begin position="191"/>
        <end position="256"/>
    </location>
</feature>
<dbReference type="FunFam" id="3.40.30.10:FF:000093">
    <property type="entry name" value="Glutaredoxin 2"/>
    <property type="match status" value="1"/>
</dbReference>
<protein>
    <recommendedName>
        <fullName evidence="4">Glutaredoxin domain-containing protein</fullName>
    </recommendedName>
</protein>
<dbReference type="InterPro" id="IPR011899">
    <property type="entry name" value="Glutaredoxin_euk/vir"/>
</dbReference>
<dbReference type="AlphaFoldDB" id="N1QK72"/>
<keyword evidence="3" id="KW-0472">Membrane</keyword>
<dbReference type="GeneID" id="27900878"/>
<reference evidence="5 6" key="1">
    <citation type="journal article" date="2012" name="PLoS Pathog.">
        <title>Diverse lifestyles and strategies of plant pathogenesis encoded in the genomes of eighteen Dothideomycetes fungi.</title>
        <authorList>
            <person name="Ohm R.A."/>
            <person name="Feau N."/>
            <person name="Henrissat B."/>
            <person name="Schoch C.L."/>
            <person name="Horwitz B.A."/>
            <person name="Barry K.W."/>
            <person name="Condon B.J."/>
            <person name="Copeland A.C."/>
            <person name="Dhillon B."/>
            <person name="Glaser F."/>
            <person name="Hesse C.N."/>
            <person name="Kosti I."/>
            <person name="LaButti K."/>
            <person name="Lindquist E.A."/>
            <person name="Lucas S."/>
            <person name="Salamov A.A."/>
            <person name="Bradshaw R.E."/>
            <person name="Ciuffetti L."/>
            <person name="Hamelin R.C."/>
            <person name="Kema G.H.J."/>
            <person name="Lawrence C."/>
            <person name="Scott J.A."/>
            <person name="Spatafora J.W."/>
            <person name="Turgeon B.G."/>
            <person name="de Wit P.J.G.M."/>
            <person name="Zhong S."/>
            <person name="Goodwin S.B."/>
            <person name="Grigoriev I.V."/>
        </authorList>
    </citation>
    <scope>NUCLEOTIDE SEQUENCE [LARGE SCALE GENOMIC DNA]</scope>
    <source>
        <strain evidence="5 6">SO2202</strain>
    </source>
</reference>
<dbReference type="Proteomes" id="UP000016931">
    <property type="component" value="Unassembled WGS sequence"/>
</dbReference>
<dbReference type="SUPFAM" id="SSF52833">
    <property type="entry name" value="Thioredoxin-like"/>
    <property type="match status" value="1"/>
</dbReference>
<dbReference type="GO" id="GO:0005796">
    <property type="term" value="C:Golgi lumen"/>
    <property type="evidence" value="ECO:0007669"/>
    <property type="project" value="TreeGrafter"/>
</dbReference>
<evidence type="ECO:0000256" key="1">
    <source>
        <dbReference type="ARBA" id="ARBA00009630"/>
    </source>
</evidence>
<sequence length="298" mass="32875">MPSTRQFRSIGLLTVLAFCIIYYIYNGASDTHESEFYQRTKAALERKKTSHDRDQIFAEEKDRLGRVERLRKEHDAAVEKEGATKVSTSHSEAAVTQVVGGEERIKGQKPLKVPDTEKDGKVVHGAPEKDSDDGVAKIGNVRQQQQSLHKEGGAVTEGEDDDEDAAAKRKKKQEEAEVEAELTDILKKGPIIVFSKSYCPYSKKAKHVLLDLYSITPAPYVVELDTHPLGPGLQSHLYKSTGRRTVPNVLINGRSIGGGDDIVGLHESGKLIDTITSMGGKRIMSASKKEPHAKRFKS</sequence>
<dbReference type="PANTHER" id="PTHR45694">
    <property type="entry name" value="GLUTAREDOXIN 2"/>
    <property type="match status" value="1"/>
</dbReference>
<dbReference type="OrthoDB" id="423313at2759"/>
<evidence type="ECO:0000259" key="4">
    <source>
        <dbReference type="Pfam" id="PF00462"/>
    </source>
</evidence>
<dbReference type="STRING" id="692275.N1QK72"/>
<dbReference type="PROSITE" id="PS51354">
    <property type="entry name" value="GLUTAREDOXIN_2"/>
    <property type="match status" value="1"/>
</dbReference>
<keyword evidence="3" id="KW-0812">Transmembrane</keyword>
<dbReference type="HOGENOM" id="CLU_026126_0_0_1"/>
<comment type="similarity">
    <text evidence="1">Belongs to the glutaredoxin family. Monothiol subfamily.</text>
</comment>
<dbReference type="GO" id="GO:0004362">
    <property type="term" value="F:glutathione-disulfide reductase (NADPH) activity"/>
    <property type="evidence" value="ECO:0007669"/>
    <property type="project" value="UniProtKB-ARBA"/>
</dbReference>
<dbReference type="PANTHER" id="PTHR45694:SF5">
    <property type="entry name" value="GLUTAREDOXIN 2"/>
    <property type="match status" value="1"/>
</dbReference>
<accession>N1QK72</accession>
<dbReference type="Gene3D" id="3.40.30.10">
    <property type="entry name" value="Glutaredoxin"/>
    <property type="match status" value="1"/>
</dbReference>
<feature type="region of interest" description="Disordered" evidence="2">
    <location>
        <begin position="103"/>
        <end position="175"/>
    </location>
</feature>
<evidence type="ECO:0000256" key="2">
    <source>
        <dbReference type="SAM" id="MobiDB-lite"/>
    </source>
</evidence>
<dbReference type="GO" id="GO:0034599">
    <property type="term" value="P:cellular response to oxidative stress"/>
    <property type="evidence" value="ECO:0007669"/>
    <property type="project" value="TreeGrafter"/>
</dbReference>
<proteinExistence type="inferred from homology"/>
<dbReference type="PRINTS" id="PR00160">
    <property type="entry name" value="GLUTAREDOXIN"/>
</dbReference>
<dbReference type="Pfam" id="PF00462">
    <property type="entry name" value="Glutaredoxin"/>
    <property type="match status" value="1"/>
</dbReference>
<feature type="compositionally biased region" description="Basic and acidic residues" evidence="2">
    <location>
        <begin position="103"/>
        <end position="135"/>
    </location>
</feature>
<dbReference type="GO" id="GO:0005801">
    <property type="term" value="C:cis-Golgi network"/>
    <property type="evidence" value="ECO:0007669"/>
    <property type="project" value="UniProtKB-ARBA"/>
</dbReference>
<keyword evidence="6" id="KW-1185">Reference proteome</keyword>
<dbReference type="eggNOG" id="KOG1752">
    <property type="taxonomic scope" value="Eukaryota"/>
</dbReference>
<gene>
    <name evidence="5" type="ORF">SEPMUDRAFT_146575</name>
</gene>
<dbReference type="NCBIfam" id="TIGR02180">
    <property type="entry name" value="GRX_euk"/>
    <property type="match status" value="1"/>
</dbReference>